<keyword evidence="2" id="KW-1185">Reference proteome</keyword>
<dbReference type="Gramene" id="PRQ51030">
    <property type="protein sequence ID" value="PRQ51030"/>
    <property type="gene ID" value="RchiOBHm_Chr2g0139791"/>
</dbReference>
<protein>
    <submittedName>
        <fullName evidence="1">Uncharacterized protein</fullName>
    </submittedName>
</protein>
<sequence length="59" mass="7016">MGACPYNFHEHFLVKLLFVTRQSSDFKHIEIIHILKTMIKLIQAKPHSIQYRQGFSSMR</sequence>
<comment type="caution">
    <text evidence="1">The sequence shown here is derived from an EMBL/GenBank/DDBJ whole genome shotgun (WGS) entry which is preliminary data.</text>
</comment>
<gene>
    <name evidence="1" type="ORF">RchiOBHm_Chr2g0139791</name>
</gene>
<dbReference type="EMBL" id="PDCK01000040">
    <property type="protein sequence ID" value="PRQ51030.1"/>
    <property type="molecule type" value="Genomic_DNA"/>
</dbReference>
<accession>A0A2P6RX76</accession>
<proteinExistence type="predicted"/>
<evidence type="ECO:0000313" key="2">
    <source>
        <dbReference type="Proteomes" id="UP000238479"/>
    </source>
</evidence>
<name>A0A2P6RX76_ROSCH</name>
<dbReference type="AlphaFoldDB" id="A0A2P6RX76"/>
<reference evidence="1 2" key="1">
    <citation type="journal article" date="2018" name="Nat. Genet.">
        <title>The Rosa genome provides new insights in the design of modern roses.</title>
        <authorList>
            <person name="Bendahmane M."/>
        </authorList>
    </citation>
    <scope>NUCLEOTIDE SEQUENCE [LARGE SCALE GENOMIC DNA]</scope>
    <source>
        <strain evidence="2">cv. Old Blush</strain>
    </source>
</reference>
<evidence type="ECO:0000313" key="1">
    <source>
        <dbReference type="EMBL" id="PRQ51030.1"/>
    </source>
</evidence>
<organism evidence="1 2">
    <name type="scientific">Rosa chinensis</name>
    <name type="common">China rose</name>
    <dbReference type="NCBI Taxonomy" id="74649"/>
    <lineage>
        <taxon>Eukaryota</taxon>
        <taxon>Viridiplantae</taxon>
        <taxon>Streptophyta</taxon>
        <taxon>Embryophyta</taxon>
        <taxon>Tracheophyta</taxon>
        <taxon>Spermatophyta</taxon>
        <taxon>Magnoliopsida</taxon>
        <taxon>eudicotyledons</taxon>
        <taxon>Gunneridae</taxon>
        <taxon>Pentapetalae</taxon>
        <taxon>rosids</taxon>
        <taxon>fabids</taxon>
        <taxon>Rosales</taxon>
        <taxon>Rosaceae</taxon>
        <taxon>Rosoideae</taxon>
        <taxon>Rosoideae incertae sedis</taxon>
        <taxon>Rosa</taxon>
    </lineage>
</organism>
<dbReference type="Proteomes" id="UP000238479">
    <property type="component" value="Chromosome 2"/>
</dbReference>